<evidence type="ECO:0000259" key="4">
    <source>
        <dbReference type="PROSITE" id="PS50932"/>
    </source>
</evidence>
<keyword evidence="1" id="KW-0805">Transcription regulation</keyword>
<dbReference type="PROSITE" id="PS00356">
    <property type="entry name" value="HTH_LACI_1"/>
    <property type="match status" value="1"/>
</dbReference>
<keyword evidence="2 5" id="KW-0238">DNA-binding</keyword>
<keyword evidence="3" id="KW-0804">Transcription</keyword>
<dbReference type="SMART" id="SM00354">
    <property type="entry name" value="HTH_LACI"/>
    <property type="match status" value="1"/>
</dbReference>
<evidence type="ECO:0000313" key="6">
    <source>
        <dbReference type="Proteomes" id="UP001291912"/>
    </source>
</evidence>
<evidence type="ECO:0000313" key="5">
    <source>
        <dbReference type="EMBL" id="MDZ8160346.1"/>
    </source>
</evidence>
<dbReference type="PANTHER" id="PTHR30146">
    <property type="entry name" value="LACI-RELATED TRANSCRIPTIONAL REPRESSOR"/>
    <property type="match status" value="1"/>
</dbReference>
<accession>A0ABU5N2N7</accession>
<dbReference type="InterPro" id="IPR010982">
    <property type="entry name" value="Lambda_DNA-bd_dom_sf"/>
</dbReference>
<dbReference type="EMBL" id="JAWJYN010000001">
    <property type="protein sequence ID" value="MDZ8160346.1"/>
    <property type="molecule type" value="Genomic_DNA"/>
</dbReference>
<dbReference type="InterPro" id="IPR000843">
    <property type="entry name" value="HTH_LacI"/>
</dbReference>
<dbReference type="RefSeq" id="WP_194423080.1">
    <property type="nucleotide sequence ID" value="NZ_BAAAPT010000001.1"/>
</dbReference>
<dbReference type="Pfam" id="PF13377">
    <property type="entry name" value="Peripla_BP_3"/>
    <property type="match status" value="1"/>
</dbReference>
<dbReference type="PROSITE" id="PS50932">
    <property type="entry name" value="HTH_LACI_2"/>
    <property type="match status" value="1"/>
</dbReference>
<name>A0ABU5N2N7_9MICO</name>
<dbReference type="Pfam" id="PF00356">
    <property type="entry name" value="LacI"/>
    <property type="match status" value="1"/>
</dbReference>
<dbReference type="SUPFAM" id="SSF47413">
    <property type="entry name" value="lambda repressor-like DNA-binding domains"/>
    <property type="match status" value="1"/>
</dbReference>
<comment type="caution">
    <text evidence="5">The sequence shown here is derived from an EMBL/GenBank/DDBJ whole genome shotgun (WGS) entry which is preliminary data.</text>
</comment>
<evidence type="ECO:0000256" key="2">
    <source>
        <dbReference type="ARBA" id="ARBA00023125"/>
    </source>
</evidence>
<sequence>MTEHRSPRLVDVARRAGVSTATASRALNPTTRGVRDANRVRVLAAAEELGYTTNLAAQTVARGRTRGITLLLKAMPDDYANPMVAGVVNEAHREGLPISLVVAGSSTTDLARAVDTARGQRSQIVMTMGGRFVDDRSTPALVTALRRYEADGGRVVLITQPGLPFDTVAYANREGARELARELVARGYEHFAVLAGYANGLTQRDRTEGFLEGLAEAGIELSADRVVTGEFSRDAAYAAAGDLVRRGIRLDAIFAVNDAMALGALSLLRDAGPRGQGVAVAGFDDIKALRDVTPGLTTVHLPWDDVAAEAIRLALTERPVEPRVSVVHGHVVVRESTPDRRMLPMVGGASD</sequence>
<dbReference type="CDD" id="cd06267">
    <property type="entry name" value="PBP1_LacI_sugar_binding-like"/>
    <property type="match status" value="1"/>
</dbReference>
<dbReference type="CDD" id="cd01392">
    <property type="entry name" value="HTH_LacI"/>
    <property type="match status" value="1"/>
</dbReference>
<organism evidence="5 6">
    <name type="scientific">Microbacterium aquimaris</name>
    <dbReference type="NCBI Taxonomy" id="459816"/>
    <lineage>
        <taxon>Bacteria</taxon>
        <taxon>Bacillati</taxon>
        <taxon>Actinomycetota</taxon>
        <taxon>Actinomycetes</taxon>
        <taxon>Micrococcales</taxon>
        <taxon>Microbacteriaceae</taxon>
        <taxon>Microbacterium</taxon>
    </lineage>
</organism>
<gene>
    <name evidence="5" type="ORF">R2Q92_00745</name>
</gene>
<dbReference type="InterPro" id="IPR046335">
    <property type="entry name" value="LacI/GalR-like_sensor"/>
</dbReference>
<dbReference type="Gene3D" id="3.40.50.2300">
    <property type="match status" value="2"/>
</dbReference>
<dbReference type="PANTHER" id="PTHR30146:SF153">
    <property type="entry name" value="LACTOSE OPERON REPRESSOR"/>
    <property type="match status" value="1"/>
</dbReference>
<protein>
    <submittedName>
        <fullName evidence="5">LacI family DNA-binding transcriptional regulator</fullName>
    </submittedName>
</protein>
<keyword evidence="6" id="KW-1185">Reference proteome</keyword>
<dbReference type="InterPro" id="IPR028082">
    <property type="entry name" value="Peripla_BP_I"/>
</dbReference>
<dbReference type="Proteomes" id="UP001291912">
    <property type="component" value="Unassembled WGS sequence"/>
</dbReference>
<feature type="domain" description="HTH lacI-type" evidence="4">
    <location>
        <begin position="7"/>
        <end position="62"/>
    </location>
</feature>
<evidence type="ECO:0000256" key="3">
    <source>
        <dbReference type="ARBA" id="ARBA00023163"/>
    </source>
</evidence>
<evidence type="ECO:0000256" key="1">
    <source>
        <dbReference type="ARBA" id="ARBA00023015"/>
    </source>
</evidence>
<dbReference type="Gene3D" id="1.10.260.40">
    <property type="entry name" value="lambda repressor-like DNA-binding domains"/>
    <property type="match status" value="1"/>
</dbReference>
<dbReference type="GO" id="GO:0003677">
    <property type="term" value="F:DNA binding"/>
    <property type="evidence" value="ECO:0007669"/>
    <property type="project" value="UniProtKB-KW"/>
</dbReference>
<reference evidence="5 6" key="1">
    <citation type="submission" date="2023-10" db="EMBL/GenBank/DDBJ databases">
        <title>Microbacterium xanthum sp. nov., isolated from seaweed.</title>
        <authorList>
            <person name="Lee S.D."/>
        </authorList>
    </citation>
    <scope>NUCLEOTIDE SEQUENCE [LARGE SCALE GENOMIC DNA]</scope>
    <source>
        <strain evidence="5 6">KCTC 19124</strain>
    </source>
</reference>
<proteinExistence type="predicted"/>
<dbReference type="SUPFAM" id="SSF53822">
    <property type="entry name" value="Periplasmic binding protein-like I"/>
    <property type="match status" value="1"/>
</dbReference>